<dbReference type="SUPFAM" id="SSF50965">
    <property type="entry name" value="Galactose oxidase, central domain"/>
    <property type="match status" value="1"/>
</dbReference>
<dbReference type="InterPro" id="IPR050796">
    <property type="entry name" value="SCF_F-box_component"/>
</dbReference>
<evidence type="ECO:0000313" key="2">
    <source>
        <dbReference type="EMBL" id="GER33631.1"/>
    </source>
</evidence>
<dbReference type="AlphaFoldDB" id="A0A5A7PLZ9"/>
<reference evidence="3" key="1">
    <citation type="journal article" date="2019" name="Curr. Biol.">
        <title>Genome Sequence of Striga asiatica Provides Insight into the Evolution of Plant Parasitism.</title>
        <authorList>
            <person name="Yoshida S."/>
            <person name="Kim S."/>
            <person name="Wafula E.K."/>
            <person name="Tanskanen J."/>
            <person name="Kim Y.M."/>
            <person name="Honaas L."/>
            <person name="Yang Z."/>
            <person name="Spallek T."/>
            <person name="Conn C.E."/>
            <person name="Ichihashi Y."/>
            <person name="Cheong K."/>
            <person name="Cui S."/>
            <person name="Der J.P."/>
            <person name="Gundlach H."/>
            <person name="Jiao Y."/>
            <person name="Hori C."/>
            <person name="Ishida J.K."/>
            <person name="Kasahara H."/>
            <person name="Kiba T."/>
            <person name="Kim M.S."/>
            <person name="Koo N."/>
            <person name="Laohavisit A."/>
            <person name="Lee Y.H."/>
            <person name="Lumba S."/>
            <person name="McCourt P."/>
            <person name="Mortimer J.C."/>
            <person name="Mutuku J.M."/>
            <person name="Nomura T."/>
            <person name="Sasaki-Sekimoto Y."/>
            <person name="Seto Y."/>
            <person name="Wang Y."/>
            <person name="Wakatake T."/>
            <person name="Sakakibara H."/>
            <person name="Demura T."/>
            <person name="Yamaguchi S."/>
            <person name="Yoneyama K."/>
            <person name="Manabe R.I."/>
            <person name="Nelson D.C."/>
            <person name="Schulman A.H."/>
            <person name="Timko M.P."/>
            <person name="dePamphilis C.W."/>
            <person name="Choi D."/>
            <person name="Shirasu K."/>
        </authorList>
    </citation>
    <scope>NUCLEOTIDE SEQUENCE [LARGE SCALE GENOMIC DNA]</scope>
    <source>
        <strain evidence="3">cv. UVA1</strain>
    </source>
</reference>
<dbReference type="PANTHER" id="PTHR31672">
    <property type="entry name" value="BNACNNG10540D PROTEIN"/>
    <property type="match status" value="1"/>
</dbReference>
<protein>
    <submittedName>
        <fullName evidence="2">F-box family protein</fullName>
    </submittedName>
</protein>
<dbReference type="Proteomes" id="UP000325081">
    <property type="component" value="Unassembled WGS sequence"/>
</dbReference>
<dbReference type="NCBIfam" id="TIGR01640">
    <property type="entry name" value="F_box_assoc_1"/>
    <property type="match status" value="1"/>
</dbReference>
<dbReference type="InterPro" id="IPR013187">
    <property type="entry name" value="F-box-assoc_dom_typ3"/>
</dbReference>
<dbReference type="PANTHER" id="PTHR31672:SF13">
    <property type="entry name" value="F-BOX PROTEIN CPR30-LIKE"/>
    <property type="match status" value="1"/>
</dbReference>
<accession>A0A5A7PLZ9</accession>
<keyword evidence="3" id="KW-1185">Reference proteome</keyword>
<dbReference type="Pfam" id="PF08268">
    <property type="entry name" value="FBA_3"/>
    <property type="match status" value="1"/>
</dbReference>
<gene>
    <name evidence="2" type="ORF">STAS_09784</name>
</gene>
<dbReference type="EMBL" id="BKCP01004750">
    <property type="protein sequence ID" value="GER33631.1"/>
    <property type="molecule type" value="Genomic_DNA"/>
</dbReference>
<organism evidence="2 3">
    <name type="scientific">Striga asiatica</name>
    <name type="common">Asiatic witchweed</name>
    <name type="synonym">Buchnera asiatica</name>
    <dbReference type="NCBI Taxonomy" id="4170"/>
    <lineage>
        <taxon>Eukaryota</taxon>
        <taxon>Viridiplantae</taxon>
        <taxon>Streptophyta</taxon>
        <taxon>Embryophyta</taxon>
        <taxon>Tracheophyta</taxon>
        <taxon>Spermatophyta</taxon>
        <taxon>Magnoliopsida</taxon>
        <taxon>eudicotyledons</taxon>
        <taxon>Gunneridae</taxon>
        <taxon>Pentapetalae</taxon>
        <taxon>asterids</taxon>
        <taxon>lamiids</taxon>
        <taxon>Lamiales</taxon>
        <taxon>Orobanchaceae</taxon>
        <taxon>Buchnereae</taxon>
        <taxon>Striga</taxon>
    </lineage>
</organism>
<proteinExistence type="predicted"/>
<sequence length="446" mass="49756">MALRTLATAAVTGVKPRSSPPLRTLAAISRILHRNPSSGVRRFGTPAVRCNLGQNNINNSSASASTDKNFIPFVQPIKNSKHHKISLLSIENNLLKSVLPNRPNFSRLNSCGTRSEFLAYCDKWLVFASGGGRSTTPAELMWDPTTDEVRRIPQFPLKPRLPSSHDSPYTLWGVGFDSGSGDYKVVRASKEKRAELLSLSTGLWREIRFPHNPDKIVVDNVRSVHINGVYYWSAHLKDEKRDAILGFDFGRQEFPADLIQMPSNRAGPLKPIWVWRHVKRSWSRVSTVRGPVNADVTEVVGLCKNSDKVILLDSVEGSILLYDCGTTELESLGVMEGLGSQFPSIAYFILIDRALDCFSVWHSFLSVLGHSFMNIYNLRDRATIVSPDRLDFPHASAIVDEPYTYQEASPIPEWQLAMSDELAVLDRTSTWDVVSLPSHAVPITCK</sequence>
<name>A0A5A7PLZ9_STRAF</name>
<evidence type="ECO:0000313" key="3">
    <source>
        <dbReference type="Proteomes" id="UP000325081"/>
    </source>
</evidence>
<feature type="domain" description="F-box associated beta-propeller type 3" evidence="1">
    <location>
        <begin position="135"/>
        <end position="264"/>
    </location>
</feature>
<dbReference type="InterPro" id="IPR011043">
    <property type="entry name" value="Gal_Oxase/kelch_b-propeller"/>
</dbReference>
<comment type="caution">
    <text evidence="2">The sequence shown here is derived from an EMBL/GenBank/DDBJ whole genome shotgun (WGS) entry which is preliminary data.</text>
</comment>
<dbReference type="OrthoDB" id="5314306at2759"/>
<evidence type="ECO:0000259" key="1">
    <source>
        <dbReference type="Pfam" id="PF08268"/>
    </source>
</evidence>
<dbReference type="InterPro" id="IPR017451">
    <property type="entry name" value="F-box-assoc_interact_dom"/>
</dbReference>